<reference evidence="2 3" key="1">
    <citation type="submission" date="2019-07" db="EMBL/GenBank/DDBJ databases">
        <title>Genomic Encyclopedia of Type Strains, Phase IV (KMG-IV): sequencing the most valuable type-strain genomes for metagenomic binning, comparative biology and taxonomic classification.</title>
        <authorList>
            <person name="Goeker M."/>
        </authorList>
    </citation>
    <scope>NUCLEOTIDE SEQUENCE [LARGE SCALE GENOMIC DNA]</scope>
    <source>
        <strain evidence="2 3">DSM 44831</strain>
    </source>
</reference>
<keyword evidence="3" id="KW-1185">Reference proteome</keyword>
<comment type="caution">
    <text evidence="2">The sequence shown here is derived from an EMBL/GenBank/DDBJ whole genome shotgun (WGS) entry which is preliminary data.</text>
</comment>
<dbReference type="Proteomes" id="UP000798951">
    <property type="component" value="Unassembled WGS sequence"/>
</dbReference>
<evidence type="ECO:0000313" key="2">
    <source>
        <dbReference type="EMBL" id="KAF0847104.1"/>
    </source>
</evidence>
<dbReference type="InterPro" id="IPR041467">
    <property type="entry name" value="Sco4008_C"/>
</dbReference>
<sequence length="73" mass="8172">MRFLMWYHLLRGEFAQRASVAESMRAKVEAIEQAQRRGTVTTAPPATHILALVLGLLQDRVTVIKQPVGLLDT</sequence>
<dbReference type="Gene3D" id="1.10.357.10">
    <property type="entry name" value="Tetracycline Repressor, domain 2"/>
    <property type="match status" value="1"/>
</dbReference>
<dbReference type="InterPro" id="IPR036271">
    <property type="entry name" value="Tet_transcr_reg_TetR-rel_C_sf"/>
</dbReference>
<proteinExistence type="predicted"/>
<gene>
    <name evidence="2" type="ORF">FNL39_1031</name>
</gene>
<organism evidence="2 3">
    <name type="scientific">Nocardia caishijiensis</name>
    <dbReference type="NCBI Taxonomy" id="184756"/>
    <lineage>
        <taxon>Bacteria</taxon>
        <taxon>Bacillati</taxon>
        <taxon>Actinomycetota</taxon>
        <taxon>Actinomycetes</taxon>
        <taxon>Mycobacteriales</taxon>
        <taxon>Nocardiaceae</taxon>
        <taxon>Nocardia</taxon>
    </lineage>
</organism>
<dbReference type="RefSeq" id="WP_201449860.1">
    <property type="nucleotide sequence ID" value="NZ_VMSD01000003.1"/>
</dbReference>
<accession>A0ABQ6YMU3</accession>
<dbReference type="EMBL" id="VMSD01000003">
    <property type="protein sequence ID" value="KAF0847104.1"/>
    <property type="molecule type" value="Genomic_DNA"/>
</dbReference>
<feature type="domain" description="HTH-type transcriptional repressor Sco4008 C-terminal" evidence="1">
    <location>
        <begin position="1"/>
        <end position="58"/>
    </location>
</feature>
<dbReference type="Pfam" id="PF17926">
    <property type="entry name" value="TetR_C_21"/>
    <property type="match status" value="1"/>
</dbReference>
<protein>
    <recommendedName>
        <fullName evidence="1">HTH-type transcriptional repressor Sco4008 C-terminal domain-containing protein</fullName>
    </recommendedName>
</protein>
<evidence type="ECO:0000313" key="3">
    <source>
        <dbReference type="Proteomes" id="UP000798951"/>
    </source>
</evidence>
<dbReference type="SUPFAM" id="SSF48498">
    <property type="entry name" value="Tetracyclin repressor-like, C-terminal domain"/>
    <property type="match status" value="1"/>
</dbReference>
<name>A0ABQ6YMU3_9NOCA</name>
<evidence type="ECO:0000259" key="1">
    <source>
        <dbReference type="Pfam" id="PF17926"/>
    </source>
</evidence>